<name>A0A6G1LB79_9PEZI</name>
<organism evidence="5 6">
    <name type="scientific">Teratosphaeria nubilosa</name>
    <dbReference type="NCBI Taxonomy" id="161662"/>
    <lineage>
        <taxon>Eukaryota</taxon>
        <taxon>Fungi</taxon>
        <taxon>Dikarya</taxon>
        <taxon>Ascomycota</taxon>
        <taxon>Pezizomycotina</taxon>
        <taxon>Dothideomycetes</taxon>
        <taxon>Dothideomycetidae</taxon>
        <taxon>Mycosphaerellales</taxon>
        <taxon>Teratosphaeriaceae</taxon>
        <taxon>Teratosphaeria</taxon>
    </lineage>
</organism>
<dbReference type="CDD" id="cd23339">
    <property type="entry name" value="beta-trefoil_FSCN_fungal_FRG1-like"/>
    <property type="match status" value="1"/>
</dbReference>
<dbReference type="OrthoDB" id="5539371at2759"/>
<dbReference type="GO" id="GO:0071013">
    <property type="term" value="C:catalytic step 2 spliceosome"/>
    <property type="evidence" value="ECO:0007669"/>
    <property type="project" value="TreeGrafter"/>
</dbReference>
<dbReference type="GO" id="GO:0005730">
    <property type="term" value="C:nucleolus"/>
    <property type="evidence" value="ECO:0007669"/>
    <property type="project" value="UniProtKB-SubCell"/>
</dbReference>
<sequence>MVKPLSFKGEKPKKRKRTQKDHDEADDAPAAKQQLATTDGAEANEDENWVSADALTDITGPILIVLPSTPPSSLSVDQLGRVFAQPIENMVEGSPESAEPHDVRQVWIATRVVGSDTEFVFKGHHGRYLGCDTFGVLEAGREAMGPEETFRLQPAEGVSGQFEVKTKHGKFLSVDLGREKEKVEVRGDAEVGGEGTRVRLRMQARFKPKHKVEKAEKVRAKISRKELESEVGRKLEDEEVKRLKRARREGDYHEVVLDVKVKGKHDKFA</sequence>
<reference evidence="5" key="1">
    <citation type="journal article" date="2020" name="Stud. Mycol.">
        <title>101 Dothideomycetes genomes: a test case for predicting lifestyles and emergence of pathogens.</title>
        <authorList>
            <person name="Haridas S."/>
            <person name="Albert R."/>
            <person name="Binder M."/>
            <person name="Bloem J."/>
            <person name="Labutti K."/>
            <person name="Salamov A."/>
            <person name="Andreopoulos B."/>
            <person name="Baker S."/>
            <person name="Barry K."/>
            <person name="Bills G."/>
            <person name="Bluhm B."/>
            <person name="Cannon C."/>
            <person name="Castanera R."/>
            <person name="Culley D."/>
            <person name="Daum C."/>
            <person name="Ezra D."/>
            <person name="Gonzalez J."/>
            <person name="Henrissat B."/>
            <person name="Kuo A."/>
            <person name="Liang C."/>
            <person name="Lipzen A."/>
            <person name="Lutzoni F."/>
            <person name="Magnuson J."/>
            <person name="Mondo S."/>
            <person name="Nolan M."/>
            <person name="Ohm R."/>
            <person name="Pangilinan J."/>
            <person name="Park H.-J."/>
            <person name="Ramirez L."/>
            <person name="Alfaro M."/>
            <person name="Sun H."/>
            <person name="Tritt A."/>
            <person name="Yoshinaga Y."/>
            <person name="Zwiers L.-H."/>
            <person name="Turgeon B."/>
            <person name="Goodwin S."/>
            <person name="Spatafora J."/>
            <person name="Crous P."/>
            <person name="Grigoriev I."/>
        </authorList>
    </citation>
    <scope>NUCLEOTIDE SEQUENCE</scope>
    <source>
        <strain evidence="5">CBS 116005</strain>
    </source>
</reference>
<protein>
    <submittedName>
        <fullName evidence="5">Actin-crosslinking protein</fullName>
    </submittedName>
</protein>
<dbReference type="Pfam" id="PF06229">
    <property type="entry name" value="FRG1"/>
    <property type="match status" value="1"/>
</dbReference>
<dbReference type="InterPro" id="IPR010414">
    <property type="entry name" value="FRG1"/>
</dbReference>
<keyword evidence="3" id="KW-0539">Nucleus</keyword>
<dbReference type="InterPro" id="IPR008999">
    <property type="entry name" value="Actin-crosslinking"/>
</dbReference>
<gene>
    <name evidence="5" type="ORF">EJ03DRAFT_76408</name>
</gene>
<dbReference type="AlphaFoldDB" id="A0A6G1LB79"/>
<dbReference type="SUPFAM" id="SSF50405">
    <property type="entry name" value="Actin-crosslinking proteins"/>
    <property type="match status" value="1"/>
</dbReference>
<proteinExistence type="inferred from homology"/>
<evidence type="ECO:0000256" key="4">
    <source>
        <dbReference type="SAM" id="MobiDB-lite"/>
    </source>
</evidence>
<dbReference type="Proteomes" id="UP000799436">
    <property type="component" value="Unassembled WGS sequence"/>
</dbReference>
<evidence type="ECO:0000313" key="5">
    <source>
        <dbReference type="EMBL" id="KAF2770193.1"/>
    </source>
</evidence>
<comment type="subcellular location">
    <subcellularLocation>
        <location evidence="1">Nucleus</location>
        <location evidence="1">Nucleolus</location>
    </subcellularLocation>
</comment>
<accession>A0A6G1LB79</accession>
<dbReference type="EMBL" id="ML995827">
    <property type="protein sequence ID" value="KAF2770193.1"/>
    <property type="molecule type" value="Genomic_DNA"/>
</dbReference>
<evidence type="ECO:0000313" key="6">
    <source>
        <dbReference type="Proteomes" id="UP000799436"/>
    </source>
</evidence>
<evidence type="ECO:0000256" key="3">
    <source>
        <dbReference type="ARBA" id="ARBA00023242"/>
    </source>
</evidence>
<keyword evidence="6" id="KW-1185">Reference proteome</keyword>
<dbReference type="PANTHER" id="PTHR12928:SF0">
    <property type="entry name" value="FSHD REGION GENE 1"/>
    <property type="match status" value="1"/>
</dbReference>
<evidence type="ECO:0000256" key="2">
    <source>
        <dbReference type="ARBA" id="ARBA00010878"/>
    </source>
</evidence>
<comment type="similarity">
    <text evidence="2">Belongs to the FRG1 family.</text>
</comment>
<evidence type="ECO:0000256" key="1">
    <source>
        <dbReference type="ARBA" id="ARBA00004604"/>
    </source>
</evidence>
<dbReference type="Gene3D" id="2.80.10.50">
    <property type="match status" value="1"/>
</dbReference>
<feature type="region of interest" description="Disordered" evidence="4">
    <location>
        <begin position="1"/>
        <end position="46"/>
    </location>
</feature>
<dbReference type="GO" id="GO:0051015">
    <property type="term" value="F:actin filament binding"/>
    <property type="evidence" value="ECO:0007669"/>
    <property type="project" value="TreeGrafter"/>
</dbReference>
<dbReference type="PANTHER" id="PTHR12928">
    <property type="entry name" value="FRG1 PROTEIN"/>
    <property type="match status" value="1"/>
</dbReference>